<accession>A0A0A2BAD2</accession>
<sequence length="388" mass="44429">MILINILLVLLIFLILSDLYIKNSPKSKLKLVPINYKIKKKDGLNELIIDLKITNKSKTKETMVSNINFELDFFKNKSNEYSQNFNYQEDIFIYDNNKIKNLKNYWPTTIIKSNSELFVRIIYKFSNNNFRKKIKYLWLKVFWENYGHFGISNNKDCLLINLDGQKQRPKEVFEIPINNKYKAFAIQTDLLGCFDNPVNTVIEYCKGIVEKNDILTIGESPLAIMQNRYISPQNLEYSLFSKALCYFFHPTSSLATACGMQLLINRIGVTRITFALFVGYLFKLVGIKGMFYRLTGSESSLIDDISGTVTPYDKSIVMGPLNADLFCEEVSNYLNIDVAVVDVNDLGGVKVLASSNKKVNKILKRSLLSNPAGNGDEKTPIVLIREKK</sequence>
<reference evidence="2" key="1">
    <citation type="journal article" date="2014" name="Sci. Data">
        <title>Genomes of diverse isolates of the marine cyanobacterium Prochlorococcus.</title>
        <authorList>
            <person name="Biller S."/>
            <person name="Berube P."/>
            <person name="Thompson J."/>
            <person name="Kelly L."/>
            <person name="Roggensack S."/>
            <person name="Awad L."/>
            <person name="Roache-Johnson K."/>
            <person name="Ding H."/>
            <person name="Giovannoni S.J."/>
            <person name="Moore L.R."/>
            <person name="Chisholm S.W."/>
        </authorList>
    </citation>
    <scope>NUCLEOTIDE SEQUENCE [LARGE SCALE GENOMIC DNA]</scope>
    <source>
        <strain evidence="2">SB</strain>
    </source>
</reference>
<dbReference type="RefSeq" id="WP_032518796.1">
    <property type="nucleotide sequence ID" value="NZ_CP138981.1"/>
</dbReference>
<protein>
    <submittedName>
        <fullName evidence="1">ABC-type sugar transport system</fullName>
    </submittedName>
</protein>
<dbReference type="SUPFAM" id="SSF144010">
    <property type="entry name" value="CofE-like"/>
    <property type="match status" value="1"/>
</dbReference>
<proteinExistence type="predicted"/>
<evidence type="ECO:0000313" key="2">
    <source>
        <dbReference type="Proteomes" id="UP000030345"/>
    </source>
</evidence>
<dbReference type="AlphaFoldDB" id="A0A0A2BAD2"/>
<keyword evidence="1" id="KW-0813">Transport</keyword>
<name>A0A0A2BAD2_PROMR</name>
<dbReference type="OrthoDB" id="9763290at2"/>
<dbReference type="Proteomes" id="UP000030345">
    <property type="component" value="Unassembled WGS sequence"/>
</dbReference>
<organism evidence="1 2">
    <name type="scientific">Prochlorococcus marinus str. SB</name>
    <dbReference type="NCBI Taxonomy" id="59926"/>
    <lineage>
        <taxon>Bacteria</taxon>
        <taxon>Bacillati</taxon>
        <taxon>Cyanobacteriota</taxon>
        <taxon>Cyanophyceae</taxon>
        <taxon>Synechococcales</taxon>
        <taxon>Prochlorococcaceae</taxon>
        <taxon>Prochlorococcus</taxon>
    </lineage>
</organism>
<keyword evidence="1" id="KW-0762">Sugar transport</keyword>
<comment type="caution">
    <text evidence="1">The sequence shown here is derived from an EMBL/GenBank/DDBJ whole genome shotgun (WGS) entry which is preliminary data.</text>
</comment>
<gene>
    <name evidence="1" type="ORF">EV02_0149</name>
</gene>
<dbReference type="EMBL" id="JNAS01000001">
    <property type="protein sequence ID" value="KGG09564.1"/>
    <property type="molecule type" value="Genomic_DNA"/>
</dbReference>
<dbReference type="eggNOG" id="COG4071">
    <property type="taxonomic scope" value="Bacteria"/>
</dbReference>
<evidence type="ECO:0000313" key="1">
    <source>
        <dbReference type="EMBL" id="KGG09564.1"/>
    </source>
</evidence>
<dbReference type="STRING" id="59926.EV02_0149"/>